<keyword evidence="1 2" id="KW-0175">Coiled coil</keyword>
<dbReference type="InterPro" id="IPR049258">
    <property type="entry name" value="ODAD1_CC"/>
</dbReference>
<name>A0A194PR77_PAPXU</name>
<sequence>MSAPNDDMEMEKIAEDELSKLQRQYRVMELERGAVCASARPALRLQRQLVTTLSTQLENVMLELKLTNSTSNVLENTKTREKILILLKEHEKYSAEVREHRSNIAELNFLLKQVQKEIKSLKSKGATVDKECASELTNQSMVAQLENRLDTAMKKFNAANSDNYTMRLQIDCLLRDRQFFNTMWRKQLRRLMAGKAQLLELVEQAIGAHELREESCARLHALREQAAQQYRKHCLEVRELQRQLEHSVKLEQFLRTKGTVRLTAADARAEARRQHRSELEAHAYNNHLNILDAIKEFTGEQELCRLRQEFTRREEENYALFNYVNELHAELTALADSVNQLNDAIDDEKAKHEARMYKQQDSVEALRGELAQLRAARERAQLHCATSEHALDTLLRRVRELAQSCECESLPLLKLVGGALDASASSARLYLTSLEHRLRETVDLIKMDEVNPLQLNLVAMISEMYTSVCPSVRQVLQRHAEAKARTPPPARRARRAPHSPRPPRPMLAHA</sequence>
<accession>A0A194PR77</accession>
<reference evidence="5 6" key="1">
    <citation type="journal article" date="2015" name="Nat. Commun.">
        <title>Outbred genome sequencing and CRISPR/Cas9 gene editing in butterflies.</title>
        <authorList>
            <person name="Li X."/>
            <person name="Fan D."/>
            <person name="Zhang W."/>
            <person name="Liu G."/>
            <person name="Zhang L."/>
            <person name="Zhao L."/>
            <person name="Fang X."/>
            <person name="Chen L."/>
            <person name="Dong Y."/>
            <person name="Chen Y."/>
            <person name="Ding Y."/>
            <person name="Zhao R."/>
            <person name="Feng M."/>
            <person name="Zhu Y."/>
            <person name="Feng Y."/>
            <person name="Jiang X."/>
            <person name="Zhu D."/>
            <person name="Xiang H."/>
            <person name="Feng X."/>
            <person name="Li S."/>
            <person name="Wang J."/>
            <person name="Zhang G."/>
            <person name="Kronforst M.R."/>
            <person name="Wang W."/>
        </authorList>
    </citation>
    <scope>NUCLEOTIDE SEQUENCE [LARGE SCALE GENOMIC DNA]</scope>
    <source>
        <strain evidence="5">Ya'a_city_454_Px</strain>
        <tissue evidence="5">Whole body</tissue>
    </source>
</reference>
<feature type="coiled-coil region" evidence="2">
    <location>
        <begin position="324"/>
        <end position="383"/>
    </location>
</feature>
<organism evidence="5 6">
    <name type="scientific">Papilio xuthus</name>
    <name type="common">Asian swallowtail butterfly</name>
    <dbReference type="NCBI Taxonomy" id="66420"/>
    <lineage>
        <taxon>Eukaryota</taxon>
        <taxon>Metazoa</taxon>
        <taxon>Ecdysozoa</taxon>
        <taxon>Arthropoda</taxon>
        <taxon>Hexapoda</taxon>
        <taxon>Insecta</taxon>
        <taxon>Pterygota</taxon>
        <taxon>Neoptera</taxon>
        <taxon>Endopterygota</taxon>
        <taxon>Lepidoptera</taxon>
        <taxon>Glossata</taxon>
        <taxon>Ditrysia</taxon>
        <taxon>Papilionoidea</taxon>
        <taxon>Papilionidae</taxon>
        <taxon>Papilioninae</taxon>
        <taxon>Papilio</taxon>
    </lineage>
</organism>
<dbReference type="PANTHER" id="PTHR21694">
    <property type="entry name" value="COILED-COIL DOMAIN-CONTAINING PROTEIN 63"/>
    <property type="match status" value="1"/>
</dbReference>
<dbReference type="AlphaFoldDB" id="A0A194PR77"/>
<evidence type="ECO:0000256" key="2">
    <source>
        <dbReference type="SAM" id="Coils"/>
    </source>
</evidence>
<feature type="region of interest" description="Disordered" evidence="3">
    <location>
        <begin position="479"/>
        <end position="510"/>
    </location>
</feature>
<dbReference type="STRING" id="66420.A0A194PR77"/>
<dbReference type="PANTHER" id="PTHR21694:SF18">
    <property type="entry name" value="COILED-COIL DOMAIN-CONTAINING PROTEIN 63"/>
    <property type="match status" value="1"/>
</dbReference>
<feature type="compositionally biased region" description="Pro residues" evidence="3">
    <location>
        <begin position="499"/>
        <end position="510"/>
    </location>
</feature>
<dbReference type="InterPro" id="IPR051876">
    <property type="entry name" value="ODA-DC/CCD"/>
</dbReference>
<keyword evidence="6" id="KW-1185">Reference proteome</keyword>
<feature type="domain" description="ODAD1 central coiled coil region" evidence="4">
    <location>
        <begin position="142"/>
        <end position="417"/>
    </location>
</feature>
<dbReference type="EMBL" id="KQ459595">
    <property type="protein sequence ID" value="KPI95956.1"/>
    <property type="molecule type" value="Genomic_DNA"/>
</dbReference>
<evidence type="ECO:0000256" key="3">
    <source>
        <dbReference type="SAM" id="MobiDB-lite"/>
    </source>
</evidence>
<dbReference type="Proteomes" id="UP000053268">
    <property type="component" value="Unassembled WGS sequence"/>
</dbReference>
<feature type="coiled-coil region" evidence="2">
    <location>
        <begin position="97"/>
        <end position="162"/>
    </location>
</feature>
<dbReference type="Pfam" id="PF21773">
    <property type="entry name" value="ODAD1_CC"/>
    <property type="match status" value="1"/>
</dbReference>
<evidence type="ECO:0000313" key="6">
    <source>
        <dbReference type="Proteomes" id="UP000053268"/>
    </source>
</evidence>
<protein>
    <submittedName>
        <fullName evidence="5">Coiled-coil domain-containing protein 63</fullName>
    </submittedName>
</protein>
<gene>
    <name evidence="5" type="ORF">RR46_11669</name>
</gene>
<evidence type="ECO:0000259" key="4">
    <source>
        <dbReference type="Pfam" id="PF21773"/>
    </source>
</evidence>
<evidence type="ECO:0000256" key="1">
    <source>
        <dbReference type="ARBA" id="ARBA00023054"/>
    </source>
</evidence>
<evidence type="ECO:0000313" key="5">
    <source>
        <dbReference type="EMBL" id="KPI95956.1"/>
    </source>
</evidence>
<proteinExistence type="predicted"/>